<proteinExistence type="predicted"/>
<dbReference type="EMBL" id="FOVE01000027">
    <property type="protein sequence ID" value="SFO01461.1"/>
    <property type="molecule type" value="Genomic_DNA"/>
</dbReference>
<dbReference type="Proteomes" id="UP000242869">
    <property type="component" value="Unassembled WGS sequence"/>
</dbReference>
<protein>
    <recommendedName>
        <fullName evidence="5">AsmA family protein</fullName>
    </recommendedName>
</protein>
<dbReference type="Pfam" id="PF05359">
    <property type="entry name" value="DUF748"/>
    <property type="match status" value="2"/>
</dbReference>
<dbReference type="PANTHER" id="PTHR30441">
    <property type="entry name" value="DUF748 DOMAIN-CONTAINING PROTEIN"/>
    <property type="match status" value="1"/>
</dbReference>
<feature type="transmembrane region" description="Helical" evidence="2">
    <location>
        <begin position="15"/>
        <end position="37"/>
    </location>
</feature>
<feature type="region of interest" description="Disordered" evidence="1">
    <location>
        <begin position="763"/>
        <end position="786"/>
    </location>
</feature>
<dbReference type="Gene3D" id="3.30.1330.60">
    <property type="entry name" value="OmpA-like domain"/>
    <property type="match status" value="1"/>
</dbReference>
<dbReference type="AlphaFoldDB" id="A0A1I5DRR3"/>
<dbReference type="RefSeq" id="WP_177187894.1">
    <property type="nucleotide sequence ID" value="NZ_FOVE01000027.1"/>
</dbReference>
<name>A0A1I5DRR3_9NEIS</name>
<keyword evidence="2" id="KW-0472">Membrane</keyword>
<keyword evidence="2" id="KW-0812">Transmembrane</keyword>
<gene>
    <name evidence="3" type="ORF">SAMN05660284_02724</name>
</gene>
<dbReference type="PANTHER" id="PTHR30441:SF8">
    <property type="entry name" value="DUF748 DOMAIN-CONTAINING PROTEIN"/>
    <property type="match status" value="1"/>
</dbReference>
<keyword evidence="4" id="KW-1185">Reference proteome</keyword>
<dbReference type="GO" id="GO:0005886">
    <property type="term" value="C:plasma membrane"/>
    <property type="evidence" value="ECO:0007669"/>
    <property type="project" value="TreeGrafter"/>
</dbReference>
<keyword evidence="2" id="KW-1133">Transmembrane helix</keyword>
<evidence type="ECO:0000313" key="3">
    <source>
        <dbReference type="EMBL" id="SFO01461.1"/>
    </source>
</evidence>
<reference evidence="4" key="1">
    <citation type="submission" date="2016-10" db="EMBL/GenBank/DDBJ databases">
        <authorList>
            <person name="Varghese N."/>
            <person name="Submissions S."/>
        </authorList>
    </citation>
    <scope>NUCLEOTIDE SEQUENCE [LARGE SCALE GENOMIC DNA]</scope>
    <source>
        <strain evidence="4">DSM 6150</strain>
    </source>
</reference>
<accession>A0A1I5DRR3</accession>
<organism evidence="3 4">
    <name type="scientific">Formivibrio citricus</name>
    <dbReference type="NCBI Taxonomy" id="83765"/>
    <lineage>
        <taxon>Bacteria</taxon>
        <taxon>Pseudomonadati</taxon>
        <taxon>Pseudomonadota</taxon>
        <taxon>Betaproteobacteria</taxon>
        <taxon>Neisseriales</taxon>
        <taxon>Chitinibacteraceae</taxon>
        <taxon>Formivibrio</taxon>
    </lineage>
</organism>
<dbReference type="InterPro" id="IPR036737">
    <property type="entry name" value="OmpA-like_sf"/>
</dbReference>
<dbReference type="InterPro" id="IPR052894">
    <property type="entry name" value="AsmA-related"/>
</dbReference>
<sequence>MNIAHYFTRRVRISLYTLATLLVVFGLFGFLVLPGIVKPRLEQAASAALQRNVSIGKVEINPYLYRLTLRDVAIQEKDGPLLRLASLTADAEFSSLWRGGPVLREITLDSPQVRIVRLAADRYNFSDLLEKKPDAPKKTDAALPRFSLGNIRILNGRIDFDDRFQNTRQEISELELTLPFISTLPQRADQYIEPGIAGKLNGSPFRLAGQSKPFKDSRETRLSLTLDKLDLPHYLTYVTLPKDIRFPGGKLSGQLDVVFRMEKDQARLLLEGKLGLSDGRLDFRGEPLLALPAVNVEMKDLEPLAQKFRFSHIGIDKPALHVARAASGELNWLSAFAGEKTAAKPATANATPLPLVEVGSLTLEEGRIEWKDAAVKPAHTERVEAISIQAKQLSTAAKASSPVSVSFKTGHGESFKTDLQLQPTPLTAEGRIELDNIQPGRHAPYLKPFFVGDIANGQIATRLNFRFSAEPFALTVSEGQFGIENLAVRLAGEKQPALKLAALNASGIGLDLGKKQLELASLNAKGAEVFAVHNKDDSFNLVKLLPPSKAAPAKSTAKEAPWRVKVAQLALENNALRLEDRRREKTPPLALSAIDLRAQNLDTVRGSQAQLTLSARSGKRGQIRIAGPFVPQPFSAKWQLDINDFDAAFAQSYLAQYLNVQLASLLINAKGETQVATEPKMSVRYRGNMAVNNFLAIDRVNGANFLRWRTLALNGINAQSEPARLDLNEIALTDFYSRLILSKSGRLNLQDILVQNGQATSITSGETASAPAAKPETASAPAKAREPLPPIRIGKVKLAKGNINYTDNFIQPNFTANLTDMGGEITGLSSKADTRASVDLRGSVDRIAPVTVAGSLNPLAQPMFLDIKSAVKGYELTAASTYSAKYAGYGIEKGKLSMDVAYFIENNKLKAANQLFLDQLTLGDKVDSPDATKLPVKFALALLTDRRGQINLNLPIEGSLDDPQFRIGRIIWQVIGNLLEKAVTSPFSALGSLFGGKEESFSRVEFEPGRAALNAEASQSLAKLAQALNDRPALKLDMAGWIDPAADREGIRRNKLNAKIRARKLAQFTDKGQSSEQAERAITPEEYPKLLAQVYGQEKFAKPRNLVGLAKSLPPAEMEKLIMANTPVSDDELNALALRRATTVKDALKAAGLDDARLFILKPQLVPPADVLKKDGGKATRVQFVLK</sequence>
<dbReference type="GO" id="GO:0090313">
    <property type="term" value="P:regulation of protein targeting to membrane"/>
    <property type="evidence" value="ECO:0007669"/>
    <property type="project" value="TreeGrafter"/>
</dbReference>
<evidence type="ECO:0008006" key="5">
    <source>
        <dbReference type="Google" id="ProtNLM"/>
    </source>
</evidence>
<dbReference type="STRING" id="83765.SAMN05660284_02724"/>
<evidence type="ECO:0000256" key="1">
    <source>
        <dbReference type="SAM" id="MobiDB-lite"/>
    </source>
</evidence>
<dbReference type="InterPro" id="IPR008023">
    <property type="entry name" value="DUF748"/>
</dbReference>
<evidence type="ECO:0000313" key="4">
    <source>
        <dbReference type="Proteomes" id="UP000242869"/>
    </source>
</evidence>
<evidence type="ECO:0000256" key="2">
    <source>
        <dbReference type="SAM" id="Phobius"/>
    </source>
</evidence>